<sequence length="358" mass="42224">MCSFPIFAQQKTAYQKKIEEIQNKYLQKYGVSLSRINQLRKDKELGNAAVEALLYEKIQNYGKTHGNVDAGLILIKILKEMNAAEKLKTPAELKKEKEEIEKRIAQQKKEKQQREIMEKKKREEDIEKTSDIVRTKVRIKDSFIKWAQRGEFETTNEFNKRLSEESRNQLQKISFYEIDYIFDNELKFDIKLGMYDADNEIYPMIIEKKIGFYSYKTEEELYKKLVYKNYTGDYNFNNPKISIVTEAKIEREKAIKLKEICEEHSESIHAYGNPQFSRNIEEWILKDGYFFPITIKIGSYNDAKGELEDIEIVNLNKKGYSLISEIGFNTSDLGLSGYFPENYTFKLNNNHIENIEEN</sequence>
<name>A0A250FPD6_9FLAO</name>
<feature type="coiled-coil region" evidence="1">
    <location>
        <begin position="90"/>
        <end position="129"/>
    </location>
</feature>
<dbReference type="RefSeq" id="WP_095909332.1">
    <property type="nucleotide sequence ID" value="NZ_CP022386.1"/>
</dbReference>
<evidence type="ECO:0000313" key="2">
    <source>
        <dbReference type="EMBL" id="ATA85866.1"/>
    </source>
</evidence>
<dbReference type="EMBL" id="CP022386">
    <property type="protein sequence ID" value="ATA85866.1"/>
    <property type="molecule type" value="Genomic_DNA"/>
</dbReference>
<evidence type="ECO:0000256" key="1">
    <source>
        <dbReference type="SAM" id="Coils"/>
    </source>
</evidence>
<dbReference type="Proteomes" id="UP000217250">
    <property type="component" value="Chromosome"/>
</dbReference>
<dbReference type="OrthoDB" id="10000456at2"/>
<keyword evidence="1" id="KW-0175">Coiled coil</keyword>
<evidence type="ECO:0000313" key="3">
    <source>
        <dbReference type="Proteomes" id="UP000217250"/>
    </source>
</evidence>
<organism evidence="2 3">
    <name type="scientific">Capnocytophaga gingivalis</name>
    <dbReference type="NCBI Taxonomy" id="1017"/>
    <lineage>
        <taxon>Bacteria</taxon>
        <taxon>Pseudomonadati</taxon>
        <taxon>Bacteroidota</taxon>
        <taxon>Flavobacteriia</taxon>
        <taxon>Flavobacteriales</taxon>
        <taxon>Flavobacteriaceae</taxon>
        <taxon>Capnocytophaga</taxon>
    </lineage>
</organism>
<protein>
    <submittedName>
        <fullName evidence="2">Uncharacterized protein</fullName>
    </submittedName>
</protein>
<dbReference type="GeneID" id="84807153"/>
<dbReference type="AlphaFoldDB" id="A0A250FPD6"/>
<dbReference type="KEGG" id="cgh:CGC50_01050"/>
<proteinExistence type="predicted"/>
<accession>A0A250FPD6</accession>
<gene>
    <name evidence="2" type="ORF">CGC50_01050</name>
</gene>
<reference evidence="3" key="1">
    <citation type="submission" date="2017-06" db="EMBL/GenBank/DDBJ databases">
        <title>Capnocytophaga spp. assemblies.</title>
        <authorList>
            <person name="Gulvik C.A."/>
        </authorList>
    </citation>
    <scope>NUCLEOTIDE SEQUENCE [LARGE SCALE GENOMIC DNA]</scope>
    <source>
        <strain evidence="3">H1496</strain>
    </source>
</reference>